<evidence type="ECO:0000259" key="2">
    <source>
        <dbReference type="PROSITE" id="PS51898"/>
    </source>
</evidence>
<dbReference type="AlphaFoldDB" id="A0A1C1A1E6"/>
<feature type="domain" description="Tyr recombinase" evidence="2">
    <location>
        <begin position="363"/>
        <end position="569"/>
    </location>
</feature>
<gene>
    <name evidence="3" type="ORF">A8709_26320</name>
</gene>
<dbReference type="EMBL" id="LYPC01000020">
    <property type="protein sequence ID" value="OCT14343.1"/>
    <property type="molecule type" value="Genomic_DNA"/>
</dbReference>
<dbReference type="RefSeq" id="WP_065853195.1">
    <property type="nucleotide sequence ID" value="NZ_LYPC01000020.1"/>
</dbReference>
<dbReference type="Proteomes" id="UP000093309">
    <property type="component" value="Unassembled WGS sequence"/>
</dbReference>
<sequence>MSLSLARTKSNAIPIIAKRKGSSDTWKHLTKSEYIKYRNQNKWPFIEVLLSSPVVGLSQPSNFLKLLAIQKDYILLLAFLQRGILPIELAFPQRINLNKFPFSILPNFLYFDELFERHYPSIYQMSSGKWIMKVKKTLLQTVACLWFAGYALKDGLGGNKVITTTTLKEARKIAKYHKSSLAILGKMLAMEVDSYVEGKSLVRFNDAEKNLWIAAGILSTEASFGKSLFNFVFSYLVGRVNGTVTDDHFDDEGILLFRYGKKTISQNYWRSIAKYIRYFAIQAKSLCIKDLNEDSIIKVYNELISQMKGRVNKASFRVAIRQWLRWLNRTTNNRFNIDRIIPTPKRILSKNHGRVFSMSKAYIFVQNLLNNQSALFNENDLMDYRYRRGCLLILSTAARPNEVVNLLQEAITIDSKGEYWIRFQKTKTIRNQPVKKSFEWVHQVALKSDAVKWFNELLHFSPSKPLHFPVEWGGDDLTELRLLATRHNDAPIRAGSFYKFLARIQRKLWPELTKPYFTPHNLRALHLTYRQIIGDNGLLLERQAGHSHASSKKPYTQTMSAEEVGKFAEILKKGVWGTTKHETTKGDYQSFSVDANTNLDEITKISTKFMVTPTKLEEVFKLTQKVMEAAPLKFRGNVLELDAELSESVVGGYTHNCNAHVLLNCGHTPGHCRACDYYSPDKDSEDAHRVEVFREMLHYFYCIEAEKELKSTGQRRMVFQKADDIKDRLSTTENKLWVDKFGMKQNEAKKLHAMLWKKAKTYFKQDSKIQPKSNKPIPIPSTEEILKFINSEEMG</sequence>
<comment type="caution">
    <text evidence="3">The sequence shown here is derived from an EMBL/GenBank/DDBJ whole genome shotgun (WGS) entry which is preliminary data.</text>
</comment>
<evidence type="ECO:0000313" key="4">
    <source>
        <dbReference type="Proteomes" id="UP000093309"/>
    </source>
</evidence>
<dbReference type="InterPro" id="IPR011010">
    <property type="entry name" value="DNA_brk_join_enz"/>
</dbReference>
<evidence type="ECO:0000313" key="3">
    <source>
        <dbReference type="EMBL" id="OCT14343.1"/>
    </source>
</evidence>
<keyword evidence="4" id="KW-1185">Reference proteome</keyword>
<dbReference type="Gene3D" id="1.10.443.10">
    <property type="entry name" value="Intergrase catalytic core"/>
    <property type="match status" value="1"/>
</dbReference>
<dbReference type="GO" id="GO:0003677">
    <property type="term" value="F:DNA binding"/>
    <property type="evidence" value="ECO:0007669"/>
    <property type="project" value="InterPro"/>
</dbReference>
<dbReference type="InterPro" id="IPR013762">
    <property type="entry name" value="Integrase-like_cat_sf"/>
</dbReference>
<dbReference type="PROSITE" id="PS51898">
    <property type="entry name" value="TYR_RECOMBINASE"/>
    <property type="match status" value="1"/>
</dbReference>
<protein>
    <recommendedName>
        <fullName evidence="2">Tyr recombinase domain-containing protein</fullName>
    </recommendedName>
</protein>
<keyword evidence="1" id="KW-0233">DNA recombination</keyword>
<evidence type="ECO:0000256" key="1">
    <source>
        <dbReference type="ARBA" id="ARBA00023172"/>
    </source>
</evidence>
<proteinExistence type="predicted"/>
<dbReference type="SUPFAM" id="SSF56349">
    <property type="entry name" value="DNA breaking-rejoining enzymes"/>
    <property type="match status" value="1"/>
</dbReference>
<accession>A0A1C1A1E6</accession>
<organism evidence="3 4">
    <name type="scientific">Paenibacillus pectinilyticus</name>
    <dbReference type="NCBI Taxonomy" id="512399"/>
    <lineage>
        <taxon>Bacteria</taxon>
        <taxon>Bacillati</taxon>
        <taxon>Bacillota</taxon>
        <taxon>Bacilli</taxon>
        <taxon>Bacillales</taxon>
        <taxon>Paenibacillaceae</taxon>
        <taxon>Paenibacillus</taxon>
    </lineage>
</organism>
<reference evidence="4" key="1">
    <citation type="submission" date="2016-05" db="EMBL/GenBank/DDBJ databases">
        <title>Paenibacillus oryzae. sp. nov., isolated from the rice root.</title>
        <authorList>
            <person name="Zhang J."/>
            <person name="Zhang X."/>
        </authorList>
    </citation>
    <scope>NUCLEOTIDE SEQUENCE [LARGE SCALE GENOMIC DNA]</scope>
    <source>
        <strain evidence="4">KCTC13222</strain>
    </source>
</reference>
<dbReference type="OrthoDB" id="2493792at2"/>
<dbReference type="InterPro" id="IPR002104">
    <property type="entry name" value="Integrase_catalytic"/>
</dbReference>
<dbReference type="GO" id="GO:0015074">
    <property type="term" value="P:DNA integration"/>
    <property type="evidence" value="ECO:0007669"/>
    <property type="project" value="InterPro"/>
</dbReference>
<dbReference type="STRING" id="512399.A8709_26320"/>
<dbReference type="GO" id="GO:0006310">
    <property type="term" value="P:DNA recombination"/>
    <property type="evidence" value="ECO:0007669"/>
    <property type="project" value="UniProtKB-KW"/>
</dbReference>
<name>A0A1C1A1E6_9BACL</name>